<dbReference type="Gene3D" id="6.10.340.10">
    <property type="match status" value="1"/>
</dbReference>
<dbReference type="InterPro" id="IPR050640">
    <property type="entry name" value="Bact_2-comp_sensor_kinase"/>
</dbReference>
<dbReference type="InterPro" id="IPR010559">
    <property type="entry name" value="Sig_transdc_His_kin_internal"/>
</dbReference>
<keyword evidence="7 9" id="KW-1133">Transmembrane helix</keyword>
<dbReference type="Pfam" id="PF06580">
    <property type="entry name" value="His_kinase"/>
    <property type="match status" value="1"/>
</dbReference>
<dbReference type="SUPFAM" id="SSF55874">
    <property type="entry name" value="ATPase domain of HSP90 chaperone/DNA topoisomerase II/histidine kinase"/>
    <property type="match status" value="1"/>
</dbReference>
<accession>F1T7M1</accession>
<evidence type="ECO:0000256" key="6">
    <source>
        <dbReference type="ARBA" id="ARBA00022777"/>
    </source>
</evidence>
<dbReference type="SMART" id="SM00304">
    <property type="entry name" value="HAMP"/>
    <property type="match status" value="1"/>
</dbReference>
<evidence type="ECO:0000256" key="2">
    <source>
        <dbReference type="ARBA" id="ARBA00022475"/>
    </source>
</evidence>
<keyword evidence="4" id="KW-0808">Transferase</keyword>
<dbReference type="InterPro" id="IPR036890">
    <property type="entry name" value="HATPase_C_sf"/>
</dbReference>
<evidence type="ECO:0000313" key="11">
    <source>
        <dbReference type="EMBL" id="EGD49469.1"/>
    </source>
</evidence>
<dbReference type="Pfam" id="PF02518">
    <property type="entry name" value="HATPase_c"/>
    <property type="match status" value="1"/>
</dbReference>
<dbReference type="InterPro" id="IPR003660">
    <property type="entry name" value="HAMP_dom"/>
</dbReference>
<dbReference type="CDD" id="cd06225">
    <property type="entry name" value="HAMP"/>
    <property type="match status" value="1"/>
</dbReference>
<keyword evidence="6 11" id="KW-0418">Kinase</keyword>
<keyword evidence="3" id="KW-0597">Phosphoprotein</keyword>
<dbReference type="STRING" id="588581.Cpap_3904"/>
<evidence type="ECO:0000256" key="4">
    <source>
        <dbReference type="ARBA" id="ARBA00022679"/>
    </source>
</evidence>
<dbReference type="AlphaFoldDB" id="F1T7M1"/>
<dbReference type="SUPFAM" id="SSF158472">
    <property type="entry name" value="HAMP domain-like"/>
    <property type="match status" value="1"/>
</dbReference>
<reference evidence="11" key="1">
    <citation type="submission" date="2009-07" db="EMBL/GenBank/DDBJ databases">
        <authorList>
            <consortium name="US DOE Joint Genome Institute (JGI-PGF)"/>
            <person name="Lucas S."/>
            <person name="Copeland A."/>
            <person name="Lapidus A."/>
            <person name="Glavina del Rio T."/>
            <person name="Tice H."/>
            <person name="Bruce D."/>
            <person name="Goodwin L."/>
            <person name="Pitluck S."/>
            <person name="Larimer F."/>
            <person name="Land M.L."/>
            <person name="Mouttaki H."/>
            <person name="He Z."/>
            <person name="Zhou J."/>
            <person name="Hemme C.L."/>
        </authorList>
    </citation>
    <scope>NUCLEOTIDE SEQUENCE [LARGE SCALE GENOMIC DNA]</scope>
    <source>
        <strain evidence="11">DSM 2782</strain>
    </source>
</reference>
<name>F1T7M1_9FIRM</name>
<dbReference type="PANTHER" id="PTHR34220:SF7">
    <property type="entry name" value="SENSOR HISTIDINE KINASE YPDA"/>
    <property type="match status" value="1"/>
</dbReference>
<comment type="caution">
    <text evidence="11">The sequence shown here is derived from an EMBL/GenBank/DDBJ whole genome shotgun (WGS) entry which is preliminary data.</text>
</comment>
<dbReference type="Pfam" id="PF02743">
    <property type="entry name" value="dCache_1"/>
    <property type="match status" value="1"/>
</dbReference>
<dbReference type="PROSITE" id="PS50885">
    <property type="entry name" value="HAMP"/>
    <property type="match status" value="1"/>
</dbReference>
<reference evidence="11" key="2">
    <citation type="submission" date="2011-01" db="EMBL/GenBank/DDBJ databases">
        <title>The Non-contiguous Finished genome of Clostridium papyrosolvens.</title>
        <authorList>
            <person name="Lucas S."/>
            <person name="Copeland A."/>
            <person name="Lapidus A."/>
            <person name="Cheng J.-F."/>
            <person name="Goodwin L."/>
            <person name="Pitluck S."/>
            <person name="Misra M."/>
            <person name="Chertkov O."/>
            <person name="Detter J.C."/>
            <person name="Han C."/>
            <person name="Tapia R."/>
            <person name="Land M."/>
            <person name="Hauser L."/>
            <person name="Kyrpides N."/>
            <person name="Ivanova N."/>
            <person name="Pagani I."/>
            <person name="Mouttaki H."/>
            <person name="He Z."/>
            <person name="Zhou J."/>
            <person name="Hemme C.L."/>
            <person name="Woyke T."/>
        </authorList>
    </citation>
    <scope>NUCLEOTIDE SEQUENCE [LARGE SCALE GENOMIC DNA]</scope>
    <source>
        <strain evidence="11">DSM 2782</strain>
    </source>
</reference>
<dbReference type="eggNOG" id="COG2972">
    <property type="taxonomic scope" value="Bacteria"/>
</dbReference>
<organism evidence="11 12">
    <name type="scientific">Ruminiclostridium papyrosolvens DSM 2782</name>
    <dbReference type="NCBI Taxonomy" id="588581"/>
    <lineage>
        <taxon>Bacteria</taxon>
        <taxon>Bacillati</taxon>
        <taxon>Bacillota</taxon>
        <taxon>Clostridia</taxon>
        <taxon>Eubacteriales</taxon>
        <taxon>Oscillospiraceae</taxon>
        <taxon>Ruminiclostridium</taxon>
    </lineage>
</organism>
<dbReference type="Gene3D" id="3.30.565.10">
    <property type="entry name" value="Histidine kinase-like ATPase, C-terminal domain"/>
    <property type="match status" value="1"/>
</dbReference>
<dbReference type="OrthoDB" id="9809348at2"/>
<proteinExistence type="predicted"/>
<dbReference type="Gene3D" id="3.30.450.20">
    <property type="entry name" value="PAS domain"/>
    <property type="match status" value="1"/>
</dbReference>
<keyword evidence="5 9" id="KW-0812">Transmembrane</keyword>
<gene>
    <name evidence="11" type="ORF">Cpap_3904</name>
</gene>
<keyword evidence="2" id="KW-1003">Cell membrane</keyword>
<evidence type="ECO:0000313" key="12">
    <source>
        <dbReference type="Proteomes" id="UP000003860"/>
    </source>
</evidence>
<keyword evidence="8 9" id="KW-0472">Membrane</keyword>
<sequence>MKNWLLQSVKKTIRNLTFRSKITYFIVITICITVLIIVAFSYTITSRSIKEQAKNMTMQQLEQNTLNLEDYLKNIESTPDNIINDKSLQEYLSNADKDNLEFTEKVDDVYKLMSNILGSKRNILYVYVYKLLNGKELYLGPTKAGNKSDFSTGIGYLSKPDVTGSPMRTSFRKDPVINKEYTLSVYRPIFDIYRIRQPIGILGISVSEDVVARFYSHSNTNLPLETFIMDGNGMIISHMNKNRIYADAGLKNIVHKQDGSKEINGKLVVYKYVKDWDWYVVGTLPISYLLRDNNVMLLAIFIIVILSFIVGIFISYGFSKHLFKPFDELIYRMSRVSAGDMETRISLPTYGPDFQQVSQGFNIMVEHIDELMKKIYEEQRQLKEIEFKALQSQINPHFLYNTLESIHWQALLCGHHEISTMVKALAGFYRISLSKGEAIISLKNEAEHVDNYMTIQEIRYKEKMESYIDIPEEFYDINIPKMTLQPLVENAIYHGLRGREAKGFIKITAERDGNDIIVKTIDNGTGMTAEQISRLNQTLEDNDPSVGYGVRNVHQRIKLFLGSPYGLYYESNEYGGVTVNVRLRSEI</sequence>
<dbReference type="EMBL" id="ACXX02000001">
    <property type="protein sequence ID" value="EGD49469.1"/>
    <property type="molecule type" value="Genomic_DNA"/>
</dbReference>
<evidence type="ECO:0000256" key="9">
    <source>
        <dbReference type="SAM" id="Phobius"/>
    </source>
</evidence>
<dbReference type="Proteomes" id="UP000003860">
    <property type="component" value="Unassembled WGS sequence"/>
</dbReference>
<dbReference type="RefSeq" id="WP_004616183.1">
    <property type="nucleotide sequence ID" value="NZ_ACXX02000001.1"/>
</dbReference>
<evidence type="ECO:0000256" key="1">
    <source>
        <dbReference type="ARBA" id="ARBA00004651"/>
    </source>
</evidence>
<feature type="transmembrane region" description="Helical" evidence="9">
    <location>
        <begin position="295"/>
        <end position="318"/>
    </location>
</feature>
<evidence type="ECO:0000259" key="10">
    <source>
        <dbReference type="PROSITE" id="PS50885"/>
    </source>
</evidence>
<evidence type="ECO:0000256" key="7">
    <source>
        <dbReference type="ARBA" id="ARBA00022989"/>
    </source>
</evidence>
<dbReference type="GO" id="GO:0005886">
    <property type="term" value="C:plasma membrane"/>
    <property type="evidence" value="ECO:0007669"/>
    <property type="project" value="UniProtKB-SubCell"/>
</dbReference>
<feature type="domain" description="HAMP" evidence="10">
    <location>
        <begin position="320"/>
        <end position="373"/>
    </location>
</feature>
<feature type="transmembrane region" description="Helical" evidence="9">
    <location>
        <begin position="21"/>
        <end position="44"/>
    </location>
</feature>
<comment type="subcellular location">
    <subcellularLocation>
        <location evidence="1">Cell membrane</location>
        <topology evidence="1">Multi-pass membrane protein</topology>
    </subcellularLocation>
</comment>
<dbReference type="PANTHER" id="PTHR34220">
    <property type="entry name" value="SENSOR HISTIDINE KINASE YPDA"/>
    <property type="match status" value="1"/>
</dbReference>
<evidence type="ECO:0000256" key="5">
    <source>
        <dbReference type="ARBA" id="ARBA00022692"/>
    </source>
</evidence>
<evidence type="ECO:0000256" key="3">
    <source>
        <dbReference type="ARBA" id="ARBA00022553"/>
    </source>
</evidence>
<keyword evidence="12" id="KW-1185">Reference proteome</keyword>
<evidence type="ECO:0000256" key="8">
    <source>
        <dbReference type="ARBA" id="ARBA00023136"/>
    </source>
</evidence>
<protein>
    <submittedName>
        <fullName evidence="11">Integral membrane sensor signal transduction histidine kinase</fullName>
    </submittedName>
</protein>
<dbReference type="InterPro" id="IPR033479">
    <property type="entry name" value="dCache_1"/>
</dbReference>
<dbReference type="InterPro" id="IPR003594">
    <property type="entry name" value="HATPase_dom"/>
</dbReference>
<dbReference type="GO" id="GO:0000155">
    <property type="term" value="F:phosphorelay sensor kinase activity"/>
    <property type="evidence" value="ECO:0007669"/>
    <property type="project" value="InterPro"/>
</dbReference>